<protein>
    <submittedName>
        <fullName evidence="1">Uncharacterized protein</fullName>
    </submittedName>
</protein>
<reference evidence="1" key="1">
    <citation type="submission" date="2019-03" db="EMBL/GenBank/DDBJ databases">
        <title>Complete genome sequences of Enterobacter asburiae str. MRY18-106 isolated from a patient in Japan.</title>
        <authorList>
            <person name="Sekizuka T."/>
            <person name="Matsui M."/>
            <person name="Takara T."/>
            <person name="Uechi A."/>
            <person name="Harakuni M."/>
            <person name="Kimura T."/>
            <person name="Suzuki S."/>
            <person name="Kuroda M."/>
        </authorList>
    </citation>
    <scope>NUCLEOTIDE SEQUENCE</scope>
    <source>
        <strain evidence="1">MRY18-106</strain>
    </source>
</reference>
<organism evidence="1">
    <name type="scientific">Enterobacter asburiae</name>
    <dbReference type="NCBI Taxonomy" id="61645"/>
    <lineage>
        <taxon>Bacteria</taxon>
        <taxon>Pseudomonadati</taxon>
        <taxon>Pseudomonadota</taxon>
        <taxon>Gammaproteobacteria</taxon>
        <taxon>Enterobacterales</taxon>
        <taxon>Enterobacteriaceae</taxon>
        <taxon>Enterobacter</taxon>
        <taxon>Enterobacter cloacae complex</taxon>
    </lineage>
</organism>
<proteinExistence type="predicted"/>
<dbReference type="AlphaFoldDB" id="A0A455VSK4"/>
<gene>
    <name evidence="1" type="ORF">MRY18106EAS_12020</name>
</gene>
<sequence length="35" mass="4106">MEKNEKRTKIYVLNKLGIRASELIKITSVYIHQST</sequence>
<evidence type="ECO:0000313" key="1">
    <source>
        <dbReference type="EMBL" id="BBI94670.1"/>
    </source>
</evidence>
<name>A0A455VSK4_ENTAS</name>
<accession>A0A455VSK4</accession>
<dbReference type="EMBL" id="AP019533">
    <property type="protein sequence ID" value="BBI94670.1"/>
    <property type="molecule type" value="Genomic_DNA"/>
</dbReference>